<comment type="caution">
    <text evidence="3">The sequence shown here is derived from an EMBL/GenBank/DDBJ whole genome shotgun (WGS) entry which is preliminary data.</text>
</comment>
<gene>
    <name evidence="3" type="primary">cysE</name>
    <name evidence="3" type="ORF">alecur_129</name>
</gene>
<evidence type="ECO:0000256" key="2">
    <source>
        <dbReference type="ARBA" id="ARBA00023315"/>
    </source>
</evidence>
<reference evidence="3" key="1">
    <citation type="submission" date="2017-09" db="EMBL/GenBank/DDBJ databases">
        <authorList>
            <person name="Campbell M.A."/>
            <person name="Lukasik P."/>
            <person name="Simon C."/>
            <person name="McCutcheon J.P."/>
        </authorList>
    </citation>
    <scope>NUCLEOTIDE SEQUENCE [LARGE SCALE GENOMIC DNA]</scope>
    <source>
        <strain evidence="3">ALECUR</strain>
    </source>
</reference>
<evidence type="ECO:0000313" key="3">
    <source>
        <dbReference type="EMBL" id="PIM96339.1"/>
    </source>
</evidence>
<dbReference type="Proteomes" id="UP000229529">
    <property type="component" value="Unassembled WGS sequence"/>
</dbReference>
<sequence length="232" mass="25346">MCPSKLNKFIIARLLAETMFINLKVDYGDPNDIHNLERTLLSILCRVIGLKLKITRTMLDNISNNGILSSIITDLLANFKRDPSCQSFITGISKPVFKVVSLYRLSLLFNKSKYKVLMYIKQTYGVEIGLGARLGERIVLDHTHGIVIGQQVEIGDNVMLMHGITLGATGNQLGLKRRHPRIGSGSNIGASSIILGGIEIGHCVNVGANTVVTRRALPYNVLVGVPAQALLN</sequence>
<name>A0ABX4MJU7_9HYPH</name>
<dbReference type="InterPro" id="IPR011004">
    <property type="entry name" value="Trimer_LpxA-like_sf"/>
</dbReference>
<organism evidence="3 4">
    <name type="scientific">Candidatus Hodgkinia cicadicola</name>
    <dbReference type="NCBI Taxonomy" id="573658"/>
    <lineage>
        <taxon>Bacteria</taxon>
        <taxon>Pseudomonadati</taxon>
        <taxon>Pseudomonadota</taxon>
        <taxon>Alphaproteobacteria</taxon>
        <taxon>Hyphomicrobiales</taxon>
        <taxon>Candidatus Hodgkinia</taxon>
    </lineage>
</organism>
<evidence type="ECO:0000313" key="4">
    <source>
        <dbReference type="Proteomes" id="UP000229529"/>
    </source>
</evidence>
<dbReference type="CDD" id="cd03354">
    <property type="entry name" value="LbH_SAT"/>
    <property type="match status" value="1"/>
</dbReference>
<dbReference type="EMBL" id="NXGS01000089">
    <property type="protein sequence ID" value="PIM96339.1"/>
    <property type="molecule type" value="Genomic_DNA"/>
</dbReference>
<proteinExistence type="predicted"/>
<protein>
    <submittedName>
        <fullName evidence="3">Serine acetyltransferase</fullName>
    </submittedName>
</protein>
<dbReference type="PANTHER" id="PTHR42811">
    <property type="entry name" value="SERINE ACETYLTRANSFERASE"/>
    <property type="match status" value="1"/>
</dbReference>
<dbReference type="InterPro" id="IPR045304">
    <property type="entry name" value="LbH_SAT"/>
</dbReference>
<keyword evidence="1" id="KW-0808">Transferase</keyword>
<evidence type="ECO:0000256" key="1">
    <source>
        <dbReference type="ARBA" id="ARBA00022679"/>
    </source>
</evidence>
<dbReference type="Gene3D" id="2.160.10.10">
    <property type="entry name" value="Hexapeptide repeat proteins"/>
    <property type="match status" value="1"/>
</dbReference>
<accession>A0ABX4MJU7</accession>
<keyword evidence="2" id="KW-0012">Acyltransferase</keyword>
<keyword evidence="4" id="KW-1185">Reference proteome</keyword>
<dbReference type="SUPFAM" id="SSF51161">
    <property type="entry name" value="Trimeric LpxA-like enzymes"/>
    <property type="match status" value="1"/>
</dbReference>
<feature type="non-terminal residue" evidence="3">
    <location>
        <position position="232"/>
    </location>
</feature>